<name>A0A0C4EBG8_MAGP6</name>
<evidence type="ECO:0000313" key="2">
    <source>
        <dbReference type="EMBL" id="KLU91497.1"/>
    </source>
</evidence>
<evidence type="ECO:0000313" key="3">
    <source>
        <dbReference type="EnsemblFungi" id="MAPG_10015T0"/>
    </source>
</evidence>
<dbReference type="OrthoDB" id="3225429at2759"/>
<accession>A0A0C4EBG8</accession>
<feature type="region of interest" description="Disordered" evidence="1">
    <location>
        <begin position="19"/>
        <end position="54"/>
    </location>
</feature>
<dbReference type="EMBL" id="ADBL01002569">
    <property type="status" value="NOT_ANNOTATED_CDS"/>
    <property type="molecule type" value="Genomic_DNA"/>
</dbReference>
<dbReference type="EMBL" id="ADBL01002568">
    <property type="status" value="NOT_ANNOTATED_CDS"/>
    <property type="molecule type" value="Genomic_DNA"/>
</dbReference>
<reference evidence="4" key="1">
    <citation type="submission" date="2010-05" db="EMBL/GenBank/DDBJ databases">
        <title>The genome sequence of Magnaporthe poae strain ATCC 64411.</title>
        <authorList>
            <person name="Ma L.-J."/>
            <person name="Dead R."/>
            <person name="Young S."/>
            <person name="Zeng Q."/>
            <person name="Koehrsen M."/>
            <person name="Alvarado L."/>
            <person name="Berlin A."/>
            <person name="Chapman S.B."/>
            <person name="Chen Z."/>
            <person name="Freedman E."/>
            <person name="Gellesch M."/>
            <person name="Goldberg J."/>
            <person name="Griggs A."/>
            <person name="Gujja S."/>
            <person name="Heilman E.R."/>
            <person name="Heiman D."/>
            <person name="Hepburn T."/>
            <person name="Howarth C."/>
            <person name="Jen D."/>
            <person name="Larson L."/>
            <person name="Mehta T."/>
            <person name="Neiman D."/>
            <person name="Pearson M."/>
            <person name="Roberts A."/>
            <person name="Saif S."/>
            <person name="Shea T."/>
            <person name="Shenoy N."/>
            <person name="Sisk P."/>
            <person name="Stolte C."/>
            <person name="Sykes S."/>
            <person name="Walk T."/>
            <person name="White J."/>
            <person name="Yandava C."/>
            <person name="Haas B."/>
            <person name="Nusbaum C."/>
            <person name="Birren B."/>
        </authorList>
    </citation>
    <scope>NUCLEOTIDE SEQUENCE [LARGE SCALE GENOMIC DNA]</scope>
    <source>
        <strain evidence="4">ATCC 64411 / 73-15</strain>
    </source>
</reference>
<reference evidence="2" key="3">
    <citation type="submission" date="2011-03" db="EMBL/GenBank/DDBJ databases">
        <title>Annotation of Magnaporthe poae ATCC 64411.</title>
        <authorList>
            <person name="Ma L.-J."/>
            <person name="Dead R."/>
            <person name="Young S.K."/>
            <person name="Zeng Q."/>
            <person name="Gargeya S."/>
            <person name="Fitzgerald M."/>
            <person name="Haas B."/>
            <person name="Abouelleil A."/>
            <person name="Alvarado L."/>
            <person name="Arachchi H.M."/>
            <person name="Berlin A."/>
            <person name="Brown A."/>
            <person name="Chapman S.B."/>
            <person name="Chen Z."/>
            <person name="Dunbar C."/>
            <person name="Freedman E."/>
            <person name="Gearin G."/>
            <person name="Gellesch M."/>
            <person name="Goldberg J."/>
            <person name="Griggs A."/>
            <person name="Gujja S."/>
            <person name="Heiman D."/>
            <person name="Howarth C."/>
            <person name="Larson L."/>
            <person name="Lui A."/>
            <person name="MacDonald P.J.P."/>
            <person name="Mehta T."/>
            <person name="Montmayeur A."/>
            <person name="Murphy C."/>
            <person name="Neiman D."/>
            <person name="Pearson M."/>
            <person name="Priest M."/>
            <person name="Roberts A."/>
            <person name="Saif S."/>
            <person name="Shea T."/>
            <person name="Shenoy N."/>
            <person name="Sisk P."/>
            <person name="Stolte C."/>
            <person name="Sykes S."/>
            <person name="Yandava C."/>
            <person name="Wortman J."/>
            <person name="Nusbaum C."/>
            <person name="Birren B."/>
        </authorList>
    </citation>
    <scope>NUCLEOTIDE SEQUENCE</scope>
    <source>
        <strain evidence="2">ATCC 64411</strain>
    </source>
</reference>
<evidence type="ECO:0000256" key="1">
    <source>
        <dbReference type="SAM" id="MobiDB-lite"/>
    </source>
</evidence>
<dbReference type="Proteomes" id="UP000011715">
    <property type="component" value="Unassembled WGS sequence"/>
</dbReference>
<protein>
    <submittedName>
        <fullName evidence="2 3">Uncharacterized protein</fullName>
    </submittedName>
</protein>
<keyword evidence="4" id="KW-1185">Reference proteome</keyword>
<reference evidence="2" key="2">
    <citation type="submission" date="2010-05" db="EMBL/GenBank/DDBJ databases">
        <title>The Genome Sequence of Magnaporthe poae strain ATCC 64411.</title>
        <authorList>
            <consortium name="The Broad Institute Genome Sequencing Platform"/>
            <consortium name="Broad Institute Genome Sequencing Center for Infectious Disease"/>
            <person name="Ma L.-J."/>
            <person name="Dead R."/>
            <person name="Young S."/>
            <person name="Zeng Q."/>
            <person name="Koehrsen M."/>
            <person name="Alvarado L."/>
            <person name="Berlin A."/>
            <person name="Chapman S.B."/>
            <person name="Chen Z."/>
            <person name="Freedman E."/>
            <person name="Gellesch M."/>
            <person name="Goldberg J."/>
            <person name="Griggs A."/>
            <person name="Gujja S."/>
            <person name="Heilman E.R."/>
            <person name="Heiman D."/>
            <person name="Hepburn T."/>
            <person name="Howarth C."/>
            <person name="Jen D."/>
            <person name="Larson L."/>
            <person name="Mehta T."/>
            <person name="Neiman D."/>
            <person name="Pearson M."/>
            <person name="Roberts A."/>
            <person name="Saif S."/>
            <person name="Shea T."/>
            <person name="Shenoy N."/>
            <person name="Sisk P."/>
            <person name="Stolte C."/>
            <person name="Sykes S."/>
            <person name="Walk T."/>
            <person name="White J."/>
            <person name="Yandava C."/>
            <person name="Haas B."/>
            <person name="Nusbaum C."/>
            <person name="Birren B."/>
        </authorList>
    </citation>
    <scope>NUCLEOTIDE SEQUENCE</scope>
    <source>
        <strain evidence="2">ATCC 64411</strain>
    </source>
</reference>
<proteinExistence type="predicted"/>
<dbReference type="Gene3D" id="3.40.50.1820">
    <property type="entry name" value="alpha/beta hydrolase"/>
    <property type="match status" value="1"/>
</dbReference>
<dbReference type="EMBL" id="GL876977">
    <property type="protein sequence ID" value="KLU91497.1"/>
    <property type="molecule type" value="Genomic_DNA"/>
</dbReference>
<dbReference type="VEuPathDB" id="FungiDB:MAPG_10015"/>
<evidence type="ECO:0000313" key="4">
    <source>
        <dbReference type="Proteomes" id="UP000011715"/>
    </source>
</evidence>
<sequence>MAVSLCFKCSRKPRCWHPNVRRRHESPARSRSPGRRRLKDDRGQAPHDADRNPDTLIICKEGDLTCKGTLLVTPTHLCYNKQVPEAVEFIASHRHGLTPSEAAAADGKDTPHDIPDDRWRLLRPRRDELGTVMSDGTVNVIMRAPKPPSASLLPTSE</sequence>
<reference evidence="3" key="4">
    <citation type="journal article" date="2015" name="G3 (Bethesda)">
        <title>Genome sequences of three phytopathogenic species of the Magnaporthaceae family of fungi.</title>
        <authorList>
            <person name="Okagaki L.H."/>
            <person name="Nunes C.C."/>
            <person name="Sailsbery J."/>
            <person name="Clay B."/>
            <person name="Brown D."/>
            <person name="John T."/>
            <person name="Oh Y."/>
            <person name="Young N."/>
            <person name="Fitzgerald M."/>
            <person name="Haas B.J."/>
            <person name="Zeng Q."/>
            <person name="Young S."/>
            <person name="Adiconis X."/>
            <person name="Fan L."/>
            <person name="Levin J.Z."/>
            <person name="Mitchell T.K."/>
            <person name="Okubara P.A."/>
            <person name="Farman M.L."/>
            <person name="Kohn L.M."/>
            <person name="Birren B."/>
            <person name="Ma L.-J."/>
            <person name="Dean R.A."/>
        </authorList>
    </citation>
    <scope>NUCLEOTIDE SEQUENCE</scope>
    <source>
        <strain evidence="3">ATCC 64411 / 73-15</strain>
    </source>
</reference>
<dbReference type="EnsemblFungi" id="MAPG_10015T0">
    <property type="protein sequence ID" value="MAPG_10015T0"/>
    <property type="gene ID" value="MAPG_10015"/>
</dbReference>
<feature type="compositionally biased region" description="Basic and acidic residues" evidence="1">
    <location>
        <begin position="38"/>
        <end position="53"/>
    </location>
</feature>
<dbReference type="InterPro" id="IPR029058">
    <property type="entry name" value="AB_hydrolase_fold"/>
</dbReference>
<gene>
    <name evidence="2" type="ORF">MAPG_10015</name>
</gene>
<dbReference type="AlphaFoldDB" id="A0A0C4EBG8"/>
<organism evidence="3 4">
    <name type="scientific">Magnaporthiopsis poae (strain ATCC 64411 / 73-15)</name>
    <name type="common">Kentucky bluegrass fungus</name>
    <name type="synonym">Magnaporthe poae</name>
    <dbReference type="NCBI Taxonomy" id="644358"/>
    <lineage>
        <taxon>Eukaryota</taxon>
        <taxon>Fungi</taxon>
        <taxon>Dikarya</taxon>
        <taxon>Ascomycota</taxon>
        <taxon>Pezizomycotina</taxon>
        <taxon>Sordariomycetes</taxon>
        <taxon>Sordariomycetidae</taxon>
        <taxon>Magnaporthales</taxon>
        <taxon>Magnaporthaceae</taxon>
        <taxon>Magnaporthiopsis</taxon>
    </lineage>
</organism>
<reference evidence="3" key="5">
    <citation type="submission" date="2015-06" db="UniProtKB">
        <authorList>
            <consortium name="EnsemblFungi"/>
        </authorList>
    </citation>
    <scope>IDENTIFICATION</scope>
    <source>
        <strain evidence="3">ATCC 64411</strain>
    </source>
</reference>